<organism evidence="1 2">
    <name type="scientific">Nodularia spumigena UHCC 0060</name>
    <dbReference type="NCBI Taxonomy" id="3110300"/>
    <lineage>
        <taxon>Bacteria</taxon>
        <taxon>Bacillati</taxon>
        <taxon>Cyanobacteriota</taxon>
        <taxon>Cyanophyceae</taxon>
        <taxon>Nostocales</taxon>
        <taxon>Nodulariaceae</taxon>
        <taxon>Nodularia</taxon>
    </lineage>
</organism>
<proteinExistence type="predicted"/>
<accession>A0ABU5URQ9</accession>
<comment type="caution">
    <text evidence="1">The sequence shown here is derived from an EMBL/GenBank/DDBJ whole genome shotgun (WGS) entry which is preliminary data.</text>
</comment>
<evidence type="ECO:0000313" key="2">
    <source>
        <dbReference type="Proteomes" id="UP001303285"/>
    </source>
</evidence>
<keyword evidence="2" id="KW-1185">Reference proteome</keyword>
<sequence length="56" mass="6009">MVLKASNLLLICVLATRKPVRILAHIPLILPGVGKSAYSVAANNPKNQVRSPGEYL</sequence>
<dbReference type="EMBL" id="JAYGHK010000037">
    <property type="protein sequence ID" value="MEA5608972.1"/>
    <property type="molecule type" value="Genomic_DNA"/>
</dbReference>
<name>A0ABU5URQ9_NODSP</name>
<dbReference type="Proteomes" id="UP001303285">
    <property type="component" value="Unassembled WGS sequence"/>
</dbReference>
<gene>
    <name evidence="1" type="ORF">VB695_12995</name>
</gene>
<reference evidence="1 2" key="1">
    <citation type="submission" date="2023-12" db="EMBL/GenBank/DDBJ databases">
        <title>Baltic Sea Cyanobacteria.</title>
        <authorList>
            <person name="Delbaje E."/>
            <person name="Fewer D.P."/>
            <person name="Shishido T.K."/>
        </authorList>
    </citation>
    <scope>NUCLEOTIDE SEQUENCE [LARGE SCALE GENOMIC DNA]</scope>
    <source>
        <strain evidence="1 2">UHCC 0060</strain>
    </source>
</reference>
<protein>
    <submittedName>
        <fullName evidence="1">Uncharacterized protein</fullName>
    </submittedName>
</protein>
<evidence type="ECO:0000313" key="1">
    <source>
        <dbReference type="EMBL" id="MEA5608972.1"/>
    </source>
</evidence>